<feature type="compositionally biased region" description="Low complexity" evidence="1">
    <location>
        <begin position="1180"/>
        <end position="1194"/>
    </location>
</feature>
<evidence type="ECO:0000313" key="3">
    <source>
        <dbReference type="Proteomes" id="UP000594364"/>
    </source>
</evidence>
<feature type="region of interest" description="Disordered" evidence="1">
    <location>
        <begin position="1444"/>
        <end position="1717"/>
    </location>
</feature>
<feature type="compositionally biased region" description="Polar residues" evidence="1">
    <location>
        <begin position="1587"/>
        <end position="1600"/>
    </location>
</feature>
<feature type="compositionally biased region" description="Polar residues" evidence="1">
    <location>
        <begin position="1137"/>
        <end position="1160"/>
    </location>
</feature>
<reference evidence="2 3" key="1">
    <citation type="journal article" date="2018" name="PLoS Genet.">
        <title>Repeat elements organise 3D genome structure and mediate transcription in the filamentous fungus Epichloe festucae.</title>
        <authorList>
            <person name="Winter D.J."/>
            <person name="Ganley A.R.D."/>
            <person name="Young C.A."/>
            <person name="Liachko I."/>
            <person name="Schardl C.L."/>
            <person name="Dupont P.Y."/>
            <person name="Berry D."/>
            <person name="Ram A."/>
            <person name="Scott B."/>
            <person name="Cox M.P."/>
        </authorList>
    </citation>
    <scope>NUCLEOTIDE SEQUENCE [LARGE SCALE GENOMIC DNA]</scope>
    <source>
        <strain evidence="2 3">Fl1</strain>
    </source>
</reference>
<feature type="region of interest" description="Disordered" evidence="1">
    <location>
        <begin position="806"/>
        <end position="1426"/>
    </location>
</feature>
<feature type="compositionally biased region" description="Acidic residues" evidence="1">
    <location>
        <begin position="470"/>
        <end position="480"/>
    </location>
</feature>
<feature type="compositionally biased region" description="Low complexity" evidence="1">
    <location>
        <begin position="1543"/>
        <end position="1555"/>
    </location>
</feature>
<feature type="compositionally biased region" description="Acidic residues" evidence="1">
    <location>
        <begin position="844"/>
        <end position="857"/>
    </location>
</feature>
<feature type="compositionally biased region" description="Acidic residues" evidence="1">
    <location>
        <begin position="1533"/>
        <end position="1542"/>
    </location>
</feature>
<feature type="compositionally biased region" description="Polar residues" evidence="1">
    <location>
        <begin position="335"/>
        <end position="345"/>
    </location>
</feature>
<feature type="compositionally biased region" description="Polar residues" evidence="1">
    <location>
        <begin position="1073"/>
        <end position="1093"/>
    </location>
</feature>
<feature type="region of interest" description="Disordered" evidence="1">
    <location>
        <begin position="432"/>
        <end position="527"/>
    </location>
</feature>
<feature type="compositionally biased region" description="Polar residues" evidence="1">
    <location>
        <begin position="54"/>
        <end position="66"/>
    </location>
</feature>
<gene>
    <name evidence="2" type="ORF">C2857_004424</name>
</gene>
<proteinExistence type="predicted"/>
<organism evidence="2 3">
    <name type="scientific">Epichloe festucae (strain Fl1)</name>
    <dbReference type="NCBI Taxonomy" id="877507"/>
    <lineage>
        <taxon>Eukaryota</taxon>
        <taxon>Fungi</taxon>
        <taxon>Dikarya</taxon>
        <taxon>Ascomycota</taxon>
        <taxon>Pezizomycotina</taxon>
        <taxon>Sordariomycetes</taxon>
        <taxon>Hypocreomycetidae</taxon>
        <taxon>Hypocreales</taxon>
        <taxon>Clavicipitaceae</taxon>
        <taxon>Epichloe</taxon>
    </lineage>
</organism>
<feature type="region of interest" description="Disordered" evidence="1">
    <location>
        <begin position="1"/>
        <end position="380"/>
    </location>
</feature>
<feature type="compositionally biased region" description="Polar residues" evidence="1">
    <location>
        <begin position="187"/>
        <end position="196"/>
    </location>
</feature>
<feature type="compositionally biased region" description="Acidic residues" evidence="1">
    <location>
        <begin position="741"/>
        <end position="755"/>
    </location>
</feature>
<feature type="compositionally biased region" description="Low complexity" evidence="1">
    <location>
        <begin position="265"/>
        <end position="285"/>
    </location>
</feature>
<keyword evidence="3" id="KW-1185">Reference proteome</keyword>
<feature type="region of interest" description="Disordered" evidence="1">
    <location>
        <begin position="709"/>
        <end position="777"/>
    </location>
</feature>
<feature type="compositionally biased region" description="Basic residues" evidence="1">
    <location>
        <begin position="206"/>
        <end position="215"/>
    </location>
</feature>
<feature type="compositionally biased region" description="Polar residues" evidence="1">
    <location>
        <begin position="496"/>
        <end position="506"/>
    </location>
</feature>
<feature type="compositionally biased region" description="Acidic residues" evidence="1">
    <location>
        <begin position="1003"/>
        <end position="1034"/>
    </location>
</feature>
<feature type="compositionally biased region" description="Acidic residues" evidence="1">
    <location>
        <begin position="806"/>
        <end position="828"/>
    </location>
</feature>
<name>A0A7S9PX32_EPIFF</name>
<feature type="compositionally biased region" description="Acidic residues" evidence="1">
    <location>
        <begin position="1304"/>
        <end position="1319"/>
    </location>
</feature>
<dbReference type="OrthoDB" id="3946221at2759"/>
<feature type="compositionally biased region" description="Polar residues" evidence="1">
    <location>
        <begin position="546"/>
        <end position="557"/>
    </location>
</feature>
<sequence length="1802" mass="198939">MSSPDPLNDSTMADPASQSPLSATRRVTRSQSSQRLVSLGGSPRKQMVEPQVGDGTSSKRLLTTAQLDGDDNVGSSARRKLFQSPTSVSSTPARQLRRRTTTTTVPLRESREEEPEDATTPRARGRQRKSNGTPMPGAGTKRRAGTLVKSTPRRARTMASQDDGESQSEPSVRTTPTPKRNLRPRKTPNTAISTKVGTDITPRASTARRGRRRRQALAPDELLELAGEVGDISLDTTQLPPVTSDDEVDLVRAPSESTDGEATEAADPAPAPVLASAAPSSPSPATGGPVEPDSDIWMASISNEATPKAPAWTRDEIPQPQSSPRFAPSALNHLVDQQQEIETSQAGDYDDYGYGDLAAAESDGSSTDELLRDAGPPATMEPSAYDTIAHGEDFSMIFMESIQSLHPDFNSSVHPVAHEEFGEETSLIINNTLEALRQGAEEGDPENDADAVHLPDLPDLITIAQPAEPDTLEEEGEEQPPELPQEQLPSRRESTPARQSSSSPNERPSPKWSRSPRKGVNSSPLRHRVLKYSAIQAEEATFAKTAPTTDSPASPQFHQYLRNASHPEEGQPDSFEDSFSVIPDAVLAAATPRRRQENMTYDDLEDEGDQVQLDESRDEDVADNGTRQREDESSGEQAEAEEDGAPEEQLEVVPTHGEAEVRYPELPRIAAEVLKEREKQMLHEKEDELETLEQDGLDDNMETDMIQHEQAANDVQADQRFDDGSENNQLLEEAFHREEPAEPAEPEAQAEEAADPEPSLFVADEEDEEEDQNLKDYQVGEYIVDSEGDQQDSRGGEDVVNIFQEEAEVEEVEDAEDAEDIEDVEEDRAEQGVQEVDDGKEREEQEVEDGFDNEMAEAMEAAVQAEEERTIAASIASTAAASDQARLPTPDDTPPQVDIQTSDQAGYKSNRSSRSLSRMRSSSRSPEQFDDNSRLAAEQPVPSIRPSSRLASSPRYPGRIGDTPLPVAEKRHEEVQELEIEQAEDDLMEDDDQMEHAQMEHEELGDEEMQDNLQEEEEEEVEEGEEEGGEEDKGEADVHGPIVRTEPQPDPELGQPVAPTEFTRRSFDATPLNRVSSPLQEPQSLQHETSLSKTVRPHLSAIVRAGQVLQSITSDPPSPESREKQLGSPFRRPGSKDSWTGSRDSQTSRRMSRSPLQPRNTAAAAAKRNSPAQEETPDPFAATNAHTAAFANSARHSVEPSIDEGRSPLRQSPASSMRVTPPSDGAMSWVVREGPISPNLRGDNSLREAAGLPEHGVGPASAEKNPETFQKPVFEPLHEPAHEPANEPVHEPSREASLKPREEADADQEIRDDDIDIWELEAQRETPRPPRQQSFGKRVAPSNQRRGAIPSPWTKKSIHRPATSRMISQSVPDLSHLTEEPSCIQGQAAQSSEPDEYSLLAQRQQEEEEEAKKASQAPASAVKDKRFDLSSFFSSPAAIPGMLAQKFMPTKSQPASQEPLAPMSMAQRAPPVVPTSSMFPQIPQKEFRPDSSARSALFSPARRRQPDVATSPTQPQPRRRRQQQQQQQLQQQEEQEQEDEEPPSLQQQQQQQQQPAPVVERSSSPATPEHISVPLDAQKQNFAPRPRQTSQSFFQPSSDRSAAVTPPRMQLSLADIHRWTQQTSNASEASSDFHRPLLRPLPPRNASPTKSALRSPLKPHTPGRVVEFTSSVLSPAEQARARHDPFSHQPVLDPDPDDKENSSINDISMEDAPPLPRQAVQPLSQTTWTRRHWLLLDELLQLRRKQPFPIAYTRRADKYLGKLVKSHGESMALQRWHLDCVDARGKGSRDPCSIEHGATEQE</sequence>
<dbReference type="Proteomes" id="UP000594364">
    <property type="component" value="Chromosome 4"/>
</dbReference>
<feature type="compositionally biased region" description="Polar residues" evidence="1">
    <location>
        <begin position="167"/>
        <end position="178"/>
    </location>
</feature>
<evidence type="ECO:0000313" key="2">
    <source>
        <dbReference type="EMBL" id="QPH06153.1"/>
    </source>
</evidence>
<feature type="compositionally biased region" description="Low complexity" evidence="1">
    <location>
        <begin position="909"/>
        <end position="925"/>
    </location>
</feature>
<feature type="compositionally biased region" description="Basic and acidic residues" evidence="1">
    <location>
        <begin position="1276"/>
        <end position="1303"/>
    </location>
</feature>
<feature type="compositionally biased region" description="Acidic residues" evidence="1">
    <location>
        <begin position="600"/>
        <end position="609"/>
    </location>
</feature>
<feature type="compositionally biased region" description="Low complexity" evidence="1">
    <location>
        <begin position="871"/>
        <end position="882"/>
    </location>
</feature>
<feature type="compositionally biased region" description="Polar residues" evidence="1">
    <location>
        <begin position="1331"/>
        <end position="1345"/>
    </location>
</feature>
<evidence type="ECO:0000256" key="1">
    <source>
        <dbReference type="SAM" id="MobiDB-lite"/>
    </source>
</evidence>
<accession>A0A7S9PX32</accession>
<feature type="compositionally biased region" description="Polar residues" evidence="1">
    <location>
        <begin position="1619"/>
        <end position="1630"/>
    </location>
</feature>
<feature type="compositionally biased region" description="Polar residues" evidence="1">
    <location>
        <begin position="83"/>
        <end position="93"/>
    </location>
</feature>
<feature type="region of interest" description="Disordered" evidence="1">
    <location>
        <begin position="541"/>
        <end position="664"/>
    </location>
</feature>
<feature type="compositionally biased region" description="Acidic residues" evidence="1">
    <location>
        <begin position="638"/>
        <end position="650"/>
    </location>
</feature>
<feature type="compositionally biased region" description="Low complexity" evidence="1">
    <location>
        <begin position="29"/>
        <end position="42"/>
    </location>
</feature>
<dbReference type="EMBL" id="CP031388">
    <property type="protein sequence ID" value="QPH06153.1"/>
    <property type="molecule type" value="Genomic_DNA"/>
</dbReference>
<feature type="compositionally biased region" description="Acidic residues" evidence="1">
    <location>
        <begin position="976"/>
        <end position="993"/>
    </location>
</feature>
<feature type="compositionally biased region" description="Polar residues" evidence="1">
    <location>
        <begin position="1"/>
        <end position="22"/>
    </location>
</feature>
<feature type="compositionally biased region" description="Low complexity" evidence="1">
    <location>
        <begin position="1523"/>
        <end position="1532"/>
    </location>
</feature>
<feature type="compositionally biased region" description="Polar residues" evidence="1">
    <location>
        <begin position="1209"/>
        <end position="1218"/>
    </location>
</feature>
<protein>
    <submittedName>
        <fullName evidence="2">Uncharacterized protein</fullName>
    </submittedName>
</protein>